<protein>
    <submittedName>
        <fullName evidence="1">Uncharacterized protein</fullName>
    </submittedName>
</protein>
<sequence length="675" mass="71809">MAFRSALCRLAVAPTAADEFLQPRRASDCSAEAFCCWWPQNLGAAQCGQCGTAWGNRKYLPGTSCPSSDGRTFETGDRSQCYGTGTWCGGGAAALLANQSQSQLEQSLTAESYPHINPSGCSGGCDCDWLSTDNCQDKEWCCAEACRDYYHNPAGCSGAALLANQSQLEQSLTAESYPHINPSGCSGGCDCDWLSTDNCQDREWCCAGACRDYYHNPAGCSGAALLANQSQLEQSLTAESYPHINPSGCSGGCDCDWLSTDNCQDKEWCCAGACRDYYHNPAGCSGAALLANQSQLEQSLTAESYPHINPSGCSGGCDCDWLSTDNCQDKVWCCAGACRDYYHNPASCSGAALLANQSQLEQSLTAESYPHINPSGCSGGCDCDWLSTDNCQDKEWCCAEACRDYYHNPAGCSGAALLANQSQLEQSLTAESYPHINPSGCSGGCDCDWLSTDNCQDKEWCCAGACRDYYHNPAGCSGAALLANQSQLEQSLTAESYPHINPSGCSGGCDCDWLSADNCQDREWCCAGRCSGAALLANQSQLEQSLTAESYPHINPSGCSGGCDCDWLSTDNCQDKEWCCAGACRDYYHNPAGCSGAALLASQSQLEQSLTAESYPHINPSGCSGGCDCDWLSTDNCQDREWCCAGACRDYYHNPAGCSGAALLANQSQLEQSLT</sequence>
<dbReference type="EMBL" id="CAUYUJ010021007">
    <property type="protein sequence ID" value="CAK0901975.1"/>
    <property type="molecule type" value="Genomic_DNA"/>
</dbReference>
<keyword evidence="2" id="KW-1185">Reference proteome</keyword>
<reference evidence="1" key="1">
    <citation type="submission" date="2023-10" db="EMBL/GenBank/DDBJ databases">
        <authorList>
            <person name="Chen Y."/>
            <person name="Shah S."/>
            <person name="Dougan E. K."/>
            <person name="Thang M."/>
            <person name="Chan C."/>
        </authorList>
    </citation>
    <scope>NUCLEOTIDE SEQUENCE [LARGE SCALE GENOMIC DNA]</scope>
</reference>
<gene>
    <name evidence="1" type="ORF">PCOR1329_LOCUS78755</name>
</gene>
<evidence type="ECO:0000313" key="1">
    <source>
        <dbReference type="EMBL" id="CAK0901975.1"/>
    </source>
</evidence>
<feature type="non-terminal residue" evidence="1">
    <location>
        <position position="675"/>
    </location>
</feature>
<proteinExistence type="predicted"/>
<evidence type="ECO:0000313" key="2">
    <source>
        <dbReference type="Proteomes" id="UP001189429"/>
    </source>
</evidence>
<accession>A0ABN9XPY1</accession>
<name>A0ABN9XPY1_9DINO</name>
<dbReference type="Proteomes" id="UP001189429">
    <property type="component" value="Unassembled WGS sequence"/>
</dbReference>
<comment type="caution">
    <text evidence="1">The sequence shown here is derived from an EMBL/GenBank/DDBJ whole genome shotgun (WGS) entry which is preliminary data.</text>
</comment>
<organism evidence="1 2">
    <name type="scientific">Prorocentrum cordatum</name>
    <dbReference type="NCBI Taxonomy" id="2364126"/>
    <lineage>
        <taxon>Eukaryota</taxon>
        <taxon>Sar</taxon>
        <taxon>Alveolata</taxon>
        <taxon>Dinophyceae</taxon>
        <taxon>Prorocentrales</taxon>
        <taxon>Prorocentraceae</taxon>
        <taxon>Prorocentrum</taxon>
    </lineage>
</organism>